<dbReference type="InterPro" id="IPR018186">
    <property type="entry name" value="TF_T-box_CS"/>
</dbReference>
<feature type="compositionally biased region" description="Low complexity" evidence="7">
    <location>
        <begin position="340"/>
        <end position="350"/>
    </location>
</feature>
<reference evidence="9 10" key="1">
    <citation type="submission" date="2021-04" db="EMBL/GenBank/DDBJ databases">
        <authorList>
            <person name="Bliznina A."/>
        </authorList>
    </citation>
    <scope>NUCLEOTIDE SEQUENCE [LARGE SCALE GENOMIC DNA]</scope>
</reference>
<evidence type="ECO:0000256" key="7">
    <source>
        <dbReference type="SAM" id="MobiDB-lite"/>
    </source>
</evidence>
<comment type="subcellular location">
    <subcellularLocation>
        <location evidence="1 6">Nucleus</location>
    </subcellularLocation>
</comment>
<dbReference type="InterPro" id="IPR046360">
    <property type="entry name" value="T-box_DNA-bd"/>
</dbReference>
<dbReference type="PANTHER" id="PTHR11267:SF198">
    <property type="entry name" value="T-BOX TRANSCRIPTION FACTOR TBX6L"/>
    <property type="match status" value="1"/>
</dbReference>
<keyword evidence="3 6" id="KW-0238">DNA-binding</keyword>
<dbReference type="PROSITE" id="PS50252">
    <property type="entry name" value="TBOX_3"/>
    <property type="match status" value="1"/>
</dbReference>
<evidence type="ECO:0000256" key="4">
    <source>
        <dbReference type="ARBA" id="ARBA00023163"/>
    </source>
</evidence>
<evidence type="ECO:0000313" key="10">
    <source>
        <dbReference type="Proteomes" id="UP001158576"/>
    </source>
</evidence>
<evidence type="ECO:0000259" key="8">
    <source>
        <dbReference type="PROSITE" id="PS50252"/>
    </source>
</evidence>
<dbReference type="PRINTS" id="PR00937">
    <property type="entry name" value="TBOX"/>
</dbReference>
<sequence>MSIISPFLSRHPPVASQRPFLGTPVSGPPALQNFHHKMLQENGQQVDDNPTATLENQDLWDEFAKIGTEMVITKNGRRMFPSPQIRISGLSKTAKYCLFMEIVPADDHRYKFHNSRWMVAGKADPEIQKKWVPHPDSPASGEHWMTKPNICFRKMKLTNNIAESGGHTVLNSMHKYQPRFQLVRCSDPSMIQYPSLLNSNLVKSFIFPEMEFIAVTAYQNDKITRLKIDNNPFAKGFRDTGSIRRDKKRSASIIRGQMERAKRALGESLPPPAKICKFDSSVVDEEEIDVVSNDETEPTTASPQLELTPKPELPIIVSRDQTVPSQSRKQSVESEPIQQTSTSPSSTSGSERAKTSSVDGNIPALNIPSAISPLPAQKTLQTSIPGLLPSLPTPQKDVSVETLLYLRQLVQPSLNPAITSPLGLGGLNPIGLNMGLTSPLLNPSFNMFQSPLPSVGAFPPNNLYSLYSDATALYLKSRETIAQLARQTSIQK</sequence>
<evidence type="ECO:0000313" key="9">
    <source>
        <dbReference type="EMBL" id="CAG5107259.1"/>
    </source>
</evidence>
<accession>A0ABN7T2N8</accession>
<proteinExistence type="predicted"/>
<dbReference type="Proteomes" id="UP001158576">
    <property type="component" value="Chromosome 1"/>
</dbReference>
<dbReference type="InterPro" id="IPR001699">
    <property type="entry name" value="TF_T-box"/>
</dbReference>
<keyword evidence="2" id="KW-0805">Transcription regulation</keyword>
<dbReference type="InterPro" id="IPR008967">
    <property type="entry name" value="p53-like_TF_DNA-bd_sf"/>
</dbReference>
<dbReference type="SMART" id="SM00425">
    <property type="entry name" value="TBOX"/>
    <property type="match status" value="1"/>
</dbReference>
<feature type="domain" description="T-box" evidence="8">
    <location>
        <begin position="54"/>
        <end position="239"/>
    </location>
</feature>
<feature type="compositionally biased region" description="Polar residues" evidence="7">
    <location>
        <begin position="319"/>
        <end position="329"/>
    </location>
</feature>
<dbReference type="SUPFAM" id="SSF49417">
    <property type="entry name" value="p53-like transcription factors"/>
    <property type="match status" value="1"/>
</dbReference>
<evidence type="ECO:0000256" key="1">
    <source>
        <dbReference type="ARBA" id="ARBA00004123"/>
    </source>
</evidence>
<gene>
    <name evidence="9" type="ORF">OKIOD_LOCUS11996</name>
</gene>
<organism evidence="9 10">
    <name type="scientific">Oikopleura dioica</name>
    <name type="common">Tunicate</name>
    <dbReference type="NCBI Taxonomy" id="34765"/>
    <lineage>
        <taxon>Eukaryota</taxon>
        <taxon>Metazoa</taxon>
        <taxon>Chordata</taxon>
        <taxon>Tunicata</taxon>
        <taxon>Appendicularia</taxon>
        <taxon>Copelata</taxon>
        <taxon>Oikopleuridae</taxon>
        <taxon>Oikopleura</taxon>
    </lineage>
</organism>
<evidence type="ECO:0000256" key="6">
    <source>
        <dbReference type="PROSITE-ProRule" id="PRU00201"/>
    </source>
</evidence>
<dbReference type="Gene3D" id="2.60.40.820">
    <property type="entry name" value="Transcription factor, T-box"/>
    <property type="match status" value="1"/>
</dbReference>
<name>A0ABN7T2N8_OIKDI</name>
<dbReference type="PROSITE" id="PS01283">
    <property type="entry name" value="TBOX_1"/>
    <property type="match status" value="1"/>
</dbReference>
<dbReference type="PANTHER" id="PTHR11267">
    <property type="entry name" value="T-BOX PROTEIN-RELATED"/>
    <property type="match status" value="1"/>
</dbReference>
<keyword evidence="10" id="KW-1185">Reference proteome</keyword>
<feature type="region of interest" description="Disordered" evidence="7">
    <location>
        <begin position="289"/>
        <end position="361"/>
    </location>
</feature>
<dbReference type="Pfam" id="PF00907">
    <property type="entry name" value="T-box"/>
    <property type="match status" value="1"/>
</dbReference>
<evidence type="ECO:0000256" key="3">
    <source>
        <dbReference type="ARBA" id="ARBA00023125"/>
    </source>
</evidence>
<evidence type="ECO:0000256" key="2">
    <source>
        <dbReference type="ARBA" id="ARBA00023015"/>
    </source>
</evidence>
<dbReference type="EMBL" id="OU015566">
    <property type="protein sequence ID" value="CAG5107259.1"/>
    <property type="molecule type" value="Genomic_DNA"/>
</dbReference>
<evidence type="ECO:0000256" key="5">
    <source>
        <dbReference type="ARBA" id="ARBA00023242"/>
    </source>
</evidence>
<comment type="caution">
    <text evidence="6">Lacks conserved residue(s) required for the propagation of feature annotation.</text>
</comment>
<keyword evidence="4" id="KW-0804">Transcription</keyword>
<dbReference type="InterPro" id="IPR036960">
    <property type="entry name" value="T-box_sf"/>
</dbReference>
<protein>
    <submittedName>
        <fullName evidence="9">Oidioi.mRNA.OKI2018_I69.chr1.g3231.t1.cds</fullName>
    </submittedName>
</protein>
<keyword evidence="5 6" id="KW-0539">Nucleus</keyword>